<keyword evidence="2" id="KW-0597">Phosphoprotein</keyword>
<organism evidence="4 5">
    <name type="scientific">Amycolatopsis dendrobii</name>
    <dbReference type="NCBI Taxonomy" id="2760662"/>
    <lineage>
        <taxon>Bacteria</taxon>
        <taxon>Bacillati</taxon>
        <taxon>Actinomycetota</taxon>
        <taxon>Actinomycetes</taxon>
        <taxon>Pseudonocardiales</taxon>
        <taxon>Pseudonocardiaceae</taxon>
        <taxon>Amycolatopsis</taxon>
    </lineage>
</organism>
<gene>
    <name evidence="4" type="ORF">H4281_05195</name>
</gene>
<keyword evidence="1" id="KW-0596">Phosphopantetheine</keyword>
<dbReference type="AlphaFoldDB" id="A0A7W3Z8L6"/>
<keyword evidence="5" id="KW-1185">Reference proteome</keyword>
<dbReference type="GO" id="GO:0031177">
    <property type="term" value="F:phosphopantetheine binding"/>
    <property type="evidence" value="ECO:0007669"/>
    <property type="project" value="InterPro"/>
</dbReference>
<dbReference type="Proteomes" id="UP000526734">
    <property type="component" value="Unassembled WGS sequence"/>
</dbReference>
<protein>
    <submittedName>
        <fullName evidence="4">Acyl carrier protein</fullName>
    </submittedName>
</protein>
<dbReference type="InterPro" id="IPR020806">
    <property type="entry name" value="PKS_PP-bd"/>
</dbReference>
<accession>A0A7W3Z8L6</accession>
<proteinExistence type="predicted"/>
<sequence length="86" mass="9776">MRARAAFSDDALREQPGGLSVRERTRRRSDLVRTKIADLLGYRDRAELDLTRSFREIGFDSVQAVELTAATDAERIQFISDQFGIT</sequence>
<name>A0A7W3Z8L6_9PSEU</name>
<dbReference type="InterPro" id="IPR036736">
    <property type="entry name" value="ACP-like_sf"/>
</dbReference>
<evidence type="ECO:0000313" key="5">
    <source>
        <dbReference type="Proteomes" id="UP000526734"/>
    </source>
</evidence>
<dbReference type="RefSeq" id="WP_182889728.1">
    <property type="nucleotide sequence ID" value="NZ_JACGZW010000002.1"/>
</dbReference>
<evidence type="ECO:0000256" key="2">
    <source>
        <dbReference type="ARBA" id="ARBA00022553"/>
    </source>
</evidence>
<reference evidence="4 5" key="1">
    <citation type="submission" date="2020-08" db="EMBL/GenBank/DDBJ databases">
        <title>Amycolatopsis sp. nov. DR6-1 isolated from Dendrobium heterocarpum.</title>
        <authorList>
            <person name="Tedsree N."/>
            <person name="Kuncharoen N."/>
            <person name="Likhitwitayawuid K."/>
            <person name="Tanasupawat S."/>
        </authorList>
    </citation>
    <scope>NUCLEOTIDE SEQUENCE [LARGE SCALE GENOMIC DNA]</scope>
    <source>
        <strain evidence="4 5">DR6-1</strain>
    </source>
</reference>
<dbReference type="Pfam" id="PF00550">
    <property type="entry name" value="PP-binding"/>
    <property type="match status" value="1"/>
</dbReference>
<evidence type="ECO:0000313" key="4">
    <source>
        <dbReference type="EMBL" id="MBB1152516.1"/>
    </source>
</evidence>
<dbReference type="SUPFAM" id="SSF47336">
    <property type="entry name" value="ACP-like"/>
    <property type="match status" value="1"/>
</dbReference>
<dbReference type="EMBL" id="JACGZW010000002">
    <property type="protein sequence ID" value="MBB1152516.1"/>
    <property type="molecule type" value="Genomic_DNA"/>
</dbReference>
<dbReference type="SMART" id="SM00823">
    <property type="entry name" value="PKS_PP"/>
    <property type="match status" value="1"/>
</dbReference>
<dbReference type="PROSITE" id="PS50075">
    <property type="entry name" value="CARRIER"/>
    <property type="match status" value="1"/>
</dbReference>
<comment type="caution">
    <text evidence="4">The sequence shown here is derived from an EMBL/GenBank/DDBJ whole genome shotgun (WGS) entry which is preliminary data.</text>
</comment>
<feature type="domain" description="Carrier" evidence="3">
    <location>
        <begin position="26"/>
        <end position="86"/>
    </location>
</feature>
<evidence type="ECO:0000259" key="3">
    <source>
        <dbReference type="PROSITE" id="PS50075"/>
    </source>
</evidence>
<evidence type="ECO:0000256" key="1">
    <source>
        <dbReference type="ARBA" id="ARBA00022450"/>
    </source>
</evidence>
<dbReference type="Gene3D" id="1.10.1200.10">
    <property type="entry name" value="ACP-like"/>
    <property type="match status" value="1"/>
</dbReference>
<dbReference type="InterPro" id="IPR009081">
    <property type="entry name" value="PP-bd_ACP"/>
</dbReference>